<evidence type="ECO:0000313" key="1">
    <source>
        <dbReference type="EMBL" id="KKS94548.1"/>
    </source>
</evidence>
<organism evidence="1 2">
    <name type="scientific">Candidatus Collierbacteria bacterium GW2011_GWC2_43_12</name>
    <dbReference type="NCBI Taxonomy" id="1618390"/>
    <lineage>
        <taxon>Bacteria</taxon>
        <taxon>Candidatus Collieribacteriota</taxon>
    </lineage>
</organism>
<evidence type="ECO:0000313" key="2">
    <source>
        <dbReference type="Proteomes" id="UP000033980"/>
    </source>
</evidence>
<proteinExistence type="predicted"/>
<name>A0A0G1G6D5_9BACT</name>
<protein>
    <submittedName>
        <fullName evidence="1">Uncharacterized protein</fullName>
    </submittedName>
</protein>
<dbReference type="EMBL" id="LCFK01000008">
    <property type="protein sequence ID" value="KKS94548.1"/>
    <property type="molecule type" value="Genomic_DNA"/>
</dbReference>
<dbReference type="AlphaFoldDB" id="A0A0G1G6D5"/>
<sequence length="240" mass="25180">MVLIMTVISAVAVSVASRSTVETRIQEMNVENTEALLTAQAGLEESIAKNLPVSGNFGEGRQYQVTVGEVGSTGISTEKINPGEVFEVNLESALGVTGLKIYWKPVITGGAPALFISDVRSDQIIDYAYDTDGTGGFTRAVSGGALDGVNYNYSTPSPLSVSAGDSRLLRITVLGAAAFVGIEPIGGLLPPQSTTFRSVADVSSTAQSVVKYGIEYHESITDQLPSVFDYVLFSGGTINQ</sequence>
<gene>
    <name evidence="1" type="ORF">UV68_C0008G0005</name>
</gene>
<accession>A0A0G1G6D5</accession>
<reference evidence="1 2" key="1">
    <citation type="journal article" date="2015" name="Nature">
        <title>rRNA introns, odd ribosomes, and small enigmatic genomes across a large radiation of phyla.</title>
        <authorList>
            <person name="Brown C.T."/>
            <person name="Hug L.A."/>
            <person name="Thomas B.C."/>
            <person name="Sharon I."/>
            <person name="Castelle C.J."/>
            <person name="Singh A."/>
            <person name="Wilkins M.J."/>
            <person name="Williams K.H."/>
            <person name="Banfield J.F."/>
        </authorList>
    </citation>
    <scope>NUCLEOTIDE SEQUENCE [LARGE SCALE GENOMIC DNA]</scope>
</reference>
<comment type="caution">
    <text evidence="1">The sequence shown here is derived from an EMBL/GenBank/DDBJ whole genome shotgun (WGS) entry which is preliminary data.</text>
</comment>
<dbReference type="Proteomes" id="UP000033980">
    <property type="component" value="Unassembled WGS sequence"/>
</dbReference>